<accession>A0A9D0YZQ3</accession>
<dbReference type="AlphaFoldDB" id="A0A9D0YZQ3"/>
<evidence type="ECO:0000313" key="1">
    <source>
        <dbReference type="EMBL" id="HIQ64794.1"/>
    </source>
</evidence>
<dbReference type="EMBL" id="DVFU01000068">
    <property type="protein sequence ID" value="HIQ64794.1"/>
    <property type="molecule type" value="Genomic_DNA"/>
</dbReference>
<reference evidence="1" key="1">
    <citation type="submission" date="2020-10" db="EMBL/GenBank/DDBJ databases">
        <authorList>
            <person name="Gilroy R."/>
        </authorList>
    </citation>
    <scope>NUCLEOTIDE SEQUENCE</scope>
    <source>
        <strain evidence="1">CHK165-10780</strain>
    </source>
</reference>
<dbReference type="Proteomes" id="UP000886725">
    <property type="component" value="Unassembled WGS sequence"/>
</dbReference>
<reference evidence="1" key="2">
    <citation type="journal article" date="2021" name="PeerJ">
        <title>Extensive microbial diversity within the chicken gut microbiome revealed by metagenomics and culture.</title>
        <authorList>
            <person name="Gilroy R."/>
            <person name="Ravi A."/>
            <person name="Getino M."/>
            <person name="Pursley I."/>
            <person name="Horton D.L."/>
            <person name="Alikhan N.F."/>
            <person name="Baker D."/>
            <person name="Gharbi K."/>
            <person name="Hall N."/>
            <person name="Watson M."/>
            <person name="Adriaenssens E.M."/>
            <person name="Foster-Nyarko E."/>
            <person name="Jarju S."/>
            <person name="Secka A."/>
            <person name="Antonio M."/>
            <person name="Oren A."/>
            <person name="Chaudhuri R.R."/>
            <person name="La Ragione R."/>
            <person name="Hildebrand F."/>
            <person name="Pallen M.J."/>
        </authorList>
    </citation>
    <scope>NUCLEOTIDE SEQUENCE</scope>
    <source>
        <strain evidence="1">CHK165-10780</strain>
    </source>
</reference>
<proteinExistence type="predicted"/>
<gene>
    <name evidence="1" type="ORF">IAC85_03555</name>
</gene>
<sequence length="97" mass="10809">MFGGNYNVKLRVGIFPKKGKLELRVMDGNLVSGYLDIFNKSNPLQGTIENGTIDIHGMIKLPVGETEYEAIGTVEGNTIKLKFDTKFGFYKMTGTRM</sequence>
<name>A0A9D0YZQ3_9FIRM</name>
<organism evidence="1 2">
    <name type="scientific">Candidatus Faecenecus gallistercoris</name>
    <dbReference type="NCBI Taxonomy" id="2840793"/>
    <lineage>
        <taxon>Bacteria</taxon>
        <taxon>Bacillati</taxon>
        <taxon>Bacillota</taxon>
        <taxon>Bacillota incertae sedis</taxon>
        <taxon>Candidatus Faecenecus</taxon>
    </lineage>
</organism>
<comment type="caution">
    <text evidence="1">The sequence shown here is derived from an EMBL/GenBank/DDBJ whole genome shotgun (WGS) entry which is preliminary data.</text>
</comment>
<protein>
    <submittedName>
        <fullName evidence="1">Uncharacterized protein</fullName>
    </submittedName>
</protein>
<evidence type="ECO:0000313" key="2">
    <source>
        <dbReference type="Proteomes" id="UP000886725"/>
    </source>
</evidence>